<dbReference type="PANTHER" id="PTHR12001:SF85">
    <property type="entry name" value="SHORT CHAIN ISOPRENYL DIPHOSPHATE SYNTHASE"/>
    <property type="match status" value="1"/>
</dbReference>
<dbReference type="EMBL" id="FUXE01000001">
    <property type="protein sequence ID" value="SJZ41211.1"/>
    <property type="molecule type" value="Genomic_DNA"/>
</dbReference>
<evidence type="ECO:0000256" key="2">
    <source>
        <dbReference type="ARBA" id="ARBA00006706"/>
    </source>
</evidence>
<dbReference type="Gene3D" id="1.10.600.10">
    <property type="entry name" value="Farnesyl Diphosphate Synthase"/>
    <property type="match status" value="1"/>
</dbReference>
<keyword evidence="8" id="KW-1185">Reference proteome</keyword>
<dbReference type="GO" id="GO:0004659">
    <property type="term" value="F:prenyltransferase activity"/>
    <property type="evidence" value="ECO:0007669"/>
    <property type="project" value="InterPro"/>
</dbReference>
<dbReference type="OrthoDB" id="9805316at2"/>
<evidence type="ECO:0000256" key="4">
    <source>
        <dbReference type="ARBA" id="ARBA00022723"/>
    </source>
</evidence>
<accession>A0A1T4KFN3</accession>
<protein>
    <submittedName>
        <fullName evidence="7">Polyprenyl synthetase</fullName>
    </submittedName>
</protein>
<comment type="similarity">
    <text evidence="2 6">Belongs to the FPP/GGPP synthase family.</text>
</comment>
<evidence type="ECO:0000313" key="8">
    <source>
        <dbReference type="Proteomes" id="UP000190121"/>
    </source>
</evidence>
<dbReference type="GO" id="GO:0046872">
    <property type="term" value="F:metal ion binding"/>
    <property type="evidence" value="ECO:0007669"/>
    <property type="project" value="UniProtKB-KW"/>
</dbReference>
<name>A0A1T4KFN3_9PORP</name>
<keyword evidence="3 6" id="KW-0808">Transferase</keyword>
<dbReference type="SUPFAM" id="SSF48576">
    <property type="entry name" value="Terpenoid synthases"/>
    <property type="match status" value="1"/>
</dbReference>
<sequence>MKEGFNVTEDLFLSRKRKLTDATLREIFQNYASDIELRDNLLYHCGLEDNVQPTLAHSKRLRAYLCLSLAEEKGFDIEIITPLACVVELIHNATLIVDDIQDNGIIRCGKTALWKKVGIPKAMNAAFFLAQLSLAYYNLKCKENQYFNYSEHIIKILDNLVSSQQLDIEEKKEMTLPLFEKIAIGKTGALLRLSFLFGLMPFKFEEDKWDEIQEFINHFSCAYQALDDLADINVAKKHAQNYHLDSSNIYYCFFQKNERPIDPNANEKIQIYIKETINKANFSIEKMIENKLLKTNSQLNAMINSICQSM</sequence>
<organism evidence="7 8">
    <name type="scientific">Porphyromonas circumdentaria</name>
    <dbReference type="NCBI Taxonomy" id="29524"/>
    <lineage>
        <taxon>Bacteria</taxon>
        <taxon>Pseudomonadati</taxon>
        <taxon>Bacteroidota</taxon>
        <taxon>Bacteroidia</taxon>
        <taxon>Bacteroidales</taxon>
        <taxon>Porphyromonadaceae</taxon>
        <taxon>Porphyromonas</taxon>
    </lineage>
</organism>
<keyword evidence="4" id="KW-0479">Metal-binding</keyword>
<dbReference type="RefSeq" id="WP_078736008.1">
    <property type="nucleotide sequence ID" value="NZ_FUXE01000001.1"/>
</dbReference>
<proteinExistence type="inferred from homology"/>
<dbReference type="Pfam" id="PF00348">
    <property type="entry name" value="polyprenyl_synt"/>
    <property type="match status" value="1"/>
</dbReference>
<dbReference type="InterPro" id="IPR008949">
    <property type="entry name" value="Isoprenoid_synthase_dom_sf"/>
</dbReference>
<keyword evidence="5" id="KW-0460">Magnesium</keyword>
<dbReference type="STRING" id="29524.SAMN02745171_00026"/>
<evidence type="ECO:0000256" key="5">
    <source>
        <dbReference type="ARBA" id="ARBA00022842"/>
    </source>
</evidence>
<dbReference type="PANTHER" id="PTHR12001">
    <property type="entry name" value="GERANYLGERANYL PYROPHOSPHATE SYNTHASE"/>
    <property type="match status" value="1"/>
</dbReference>
<dbReference type="InterPro" id="IPR000092">
    <property type="entry name" value="Polyprenyl_synt"/>
</dbReference>
<evidence type="ECO:0000256" key="3">
    <source>
        <dbReference type="ARBA" id="ARBA00022679"/>
    </source>
</evidence>
<evidence type="ECO:0000256" key="1">
    <source>
        <dbReference type="ARBA" id="ARBA00001946"/>
    </source>
</evidence>
<dbReference type="GO" id="GO:0008299">
    <property type="term" value="P:isoprenoid biosynthetic process"/>
    <property type="evidence" value="ECO:0007669"/>
    <property type="project" value="InterPro"/>
</dbReference>
<comment type="cofactor">
    <cofactor evidence="1">
        <name>Mg(2+)</name>
        <dbReference type="ChEBI" id="CHEBI:18420"/>
    </cofactor>
</comment>
<dbReference type="Proteomes" id="UP000190121">
    <property type="component" value="Unassembled WGS sequence"/>
</dbReference>
<gene>
    <name evidence="7" type="ORF">SAMN02745171_00026</name>
</gene>
<evidence type="ECO:0000256" key="6">
    <source>
        <dbReference type="RuleBase" id="RU004466"/>
    </source>
</evidence>
<evidence type="ECO:0000313" key="7">
    <source>
        <dbReference type="EMBL" id="SJZ41211.1"/>
    </source>
</evidence>
<reference evidence="8" key="1">
    <citation type="submission" date="2017-02" db="EMBL/GenBank/DDBJ databases">
        <authorList>
            <person name="Varghese N."/>
            <person name="Submissions S."/>
        </authorList>
    </citation>
    <scope>NUCLEOTIDE SEQUENCE [LARGE SCALE GENOMIC DNA]</scope>
    <source>
        <strain evidence="8">ATCC 51356</strain>
    </source>
</reference>
<dbReference type="AlphaFoldDB" id="A0A1T4KFN3"/>